<evidence type="ECO:0000256" key="2">
    <source>
        <dbReference type="ARBA" id="ARBA00023125"/>
    </source>
</evidence>
<dbReference type="Gene3D" id="1.10.260.40">
    <property type="entry name" value="lambda repressor-like DNA-binding domains"/>
    <property type="match status" value="1"/>
</dbReference>
<dbReference type="EMBL" id="FMJD01000007">
    <property type="protein sequence ID" value="SCM75921.1"/>
    <property type="molecule type" value="Genomic_DNA"/>
</dbReference>
<dbReference type="CDD" id="cd01392">
    <property type="entry name" value="HTH_LacI"/>
    <property type="match status" value="1"/>
</dbReference>
<evidence type="ECO:0000313" key="5">
    <source>
        <dbReference type="EMBL" id="SCM75921.1"/>
    </source>
</evidence>
<dbReference type="GO" id="GO:0000976">
    <property type="term" value="F:transcription cis-regulatory region binding"/>
    <property type="evidence" value="ECO:0007669"/>
    <property type="project" value="TreeGrafter"/>
</dbReference>
<evidence type="ECO:0000259" key="4">
    <source>
        <dbReference type="PROSITE" id="PS50932"/>
    </source>
</evidence>
<dbReference type="Pfam" id="PF00356">
    <property type="entry name" value="LacI"/>
    <property type="match status" value="1"/>
</dbReference>
<dbReference type="InterPro" id="IPR028082">
    <property type="entry name" value="Peripla_BP_I"/>
</dbReference>
<accession>A0A212LEE0</accession>
<dbReference type="PROSITE" id="PS50932">
    <property type="entry name" value="HTH_LACI_2"/>
    <property type="match status" value="1"/>
</dbReference>
<dbReference type="AlphaFoldDB" id="A0A212LEE0"/>
<reference evidence="5" key="1">
    <citation type="submission" date="2016-08" db="EMBL/GenBank/DDBJ databases">
        <authorList>
            <person name="Seilhamer J.J."/>
        </authorList>
    </citation>
    <scope>NUCLEOTIDE SEQUENCE</scope>
    <source>
        <strain evidence="5">86</strain>
    </source>
</reference>
<evidence type="ECO:0000256" key="1">
    <source>
        <dbReference type="ARBA" id="ARBA00023015"/>
    </source>
</evidence>
<sequence>MTGDINGKPQPAPRFVSARDVAELAGVSRSAVSRAFTPGASVAPDTREKIMTAAARLGYQVNDLARGLLANRSRIVGLVATKPEVGFRAHLTAALAAVLIRRGSVPVLINAGETAEETEAAQRTLFGHRAEAVIVLSGSPPSSFIELARSNGLPLVAIGREAPEIDRVQTDNAGAARRIAAAFAAAGHHRLAFAGSQSGTPAIVERERAFVDEAARLGISAAVARGPDTDYAGGLLAAERLFAAEERPTAVFAVNDLVAFALIDHLKSRLGLGVPADVAVVGFDDLPEAAWLGYRLTTFRQDPMEMAERAVALLEDRAADPLAAPVSLRIAARLMTRDTFRPLDDGAPLP</sequence>
<keyword evidence="2" id="KW-0238">DNA-binding</keyword>
<dbReference type="PANTHER" id="PTHR30146:SF109">
    <property type="entry name" value="HTH-TYPE TRANSCRIPTIONAL REGULATOR GALS"/>
    <property type="match status" value="1"/>
</dbReference>
<organism evidence="5">
    <name type="scientific">uncultured Pleomorphomonas sp</name>
    <dbReference type="NCBI Taxonomy" id="442121"/>
    <lineage>
        <taxon>Bacteria</taxon>
        <taxon>Pseudomonadati</taxon>
        <taxon>Pseudomonadota</taxon>
        <taxon>Alphaproteobacteria</taxon>
        <taxon>Hyphomicrobiales</taxon>
        <taxon>Pleomorphomonadaceae</taxon>
        <taxon>Pleomorphomonas</taxon>
        <taxon>environmental samples</taxon>
    </lineage>
</organism>
<dbReference type="GO" id="GO:0003700">
    <property type="term" value="F:DNA-binding transcription factor activity"/>
    <property type="evidence" value="ECO:0007669"/>
    <property type="project" value="TreeGrafter"/>
</dbReference>
<dbReference type="InterPro" id="IPR046335">
    <property type="entry name" value="LacI/GalR-like_sensor"/>
</dbReference>
<evidence type="ECO:0000256" key="3">
    <source>
        <dbReference type="ARBA" id="ARBA00023163"/>
    </source>
</evidence>
<proteinExistence type="predicted"/>
<keyword evidence="1" id="KW-0805">Transcription regulation</keyword>
<dbReference type="Gene3D" id="3.40.50.2300">
    <property type="match status" value="2"/>
</dbReference>
<feature type="domain" description="HTH lacI-type" evidence="4">
    <location>
        <begin position="16"/>
        <end position="70"/>
    </location>
</feature>
<dbReference type="Pfam" id="PF13377">
    <property type="entry name" value="Peripla_BP_3"/>
    <property type="match status" value="1"/>
</dbReference>
<dbReference type="PANTHER" id="PTHR30146">
    <property type="entry name" value="LACI-RELATED TRANSCRIPTIONAL REPRESSOR"/>
    <property type="match status" value="1"/>
</dbReference>
<protein>
    <submittedName>
        <fullName evidence="5">Transcriptional regulator</fullName>
    </submittedName>
</protein>
<keyword evidence="3" id="KW-0804">Transcription</keyword>
<gene>
    <name evidence="5" type="ORF">KL86PLE_30368</name>
</gene>
<dbReference type="CDD" id="cd06278">
    <property type="entry name" value="PBP1_LacI-like"/>
    <property type="match status" value="1"/>
</dbReference>
<dbReference type="InterPro" id="IPR000843">
    <property type="entry name" value="HTH_LacI"/>
</dbReference>
<dbReference type="SMART" id="SM00354">
    <property type="entry name" value="HTH_LACI"/>
    <property type="match status" value="1"/>
</dbReference>
<name>A0A212LEE0_9HYPH</name>
<dbReference type="SUPFAM" id="SSF53822">
    <property type="entry name" value="Periplasmic binding protein-like I"/>
    <property type="match status" value="1"/>
</dbReference>
<dbReference type="SUPFAM" id="SSF47413">
    <property type="entry name" value="lambda repressor-like DNA-binding domains"/>
    <property type="match status" value="1"/>
</dbReference>
<dbReference type="RefSeq" id="WP_288196213.1">
    <property type="nucleotide sequence ID" value="NZ_LT608334.1"/>
</dbReference>
<dbReference type="InterPro" id="IPR010982">
    <property type="entry name" value="Lambda_DNA-bd_dom_sf"/>
</dbReference>